<dbReference type="AlphaFoldDB" id="A0A0B7AGI9"/>
<evidence type="ECO:0000313" key="5">
    <source>
        <dbReference type="EMBL" id="CEK79015.1"/>
    </source>
</evidence>
<keyword evidence="2" id="KW-0964">Secreted</keyword>
<dbReference type="InterPro" id="IPR010475">
    <property type="entry name" value="AKH/RPCH_hormone"/>
</dbReference>
<dbReference type="EMBL" id="HACG01032150">
    <property type="protein sequence ID" value="CEK79015.1"/>
    <property type="molecule type" value="Transcribed_RNA"/>
</dbReference>
<gene>
    <name evidence="5" type="primary">ORF113135</name>
</gene>
<evidence type="ECO:0000256" key="2">
    <source>
        <dbReference type="ARBA" id="ARBA00022525"/>
    </source>
</evidence>
<accession>A0A0B7AGI9</accession>
<dbReference type="GO" id="GO:0005179">
    <property type="term" value="F:hormone activity"/>
    <property type="evidence" value="ECO:0007669"/>
    <property type="project" value="InterPro"/>
</dbReference>
<keyword evidence="3 4" id="KW-0732">Signal</keyword>
<sequence>MKQSSIFIMIVLIVVSMTSLCMGQIHYTPDWGHGKRSLDSQFDDSTTDNTSQCFEQTELNFLLEIVKLLTREARRLSSCLKDCSSLE</sequence>
<proteinExistence type="predicted"/>
<feature type="chain" id="PRO_5002111348" evidence="4">
    <location>
        <begin position="24"/>
        <end position="87"/>
    </location>
</feature>
<comment type="subcellular location">
    <subcellularLocation>
        <location evidence="1">Secreted</location>
    </subcellularLocation>
</comment>
<feature type="signal peptide" evidence="4">
    <location>
        <begin position="1"/>
        <end position="23"/>
    </location>
</feature>
<evidence type="ECO:0000256" key="1">
    <source>
        <dbReference type="ARBA" id="ARBA00004613"/>
    </source>
</evidence>
<name>A0A0B7AGI9_9EUPU</name>
<organism evidence="5">
    <name type="scientific">Arion vulgaris</name>
    <dbReference type="NCBI Taxonomy" id="1028688"/>
    <lineage>
        <taxon>Eukaryota</taxon>
        <taxon>Metazoa</taxon>
        <taxon>Spiralia</taxon>
        <taxon>Lophotrochozoa</taxon>
        <taxon>Mollusca</taxon>
        <taxon>Gastropoda</taxon>
        <taxon>Heterobranchia</taxon>
        <taxon>Euthyneura</taxon>
        <taxon>Panpulmonata</taxon>
        <taxon>Eupulmonata</taxon>
        <taxon>Stylommatophora</taxon>
        <taxon>Helicina</taxon>
        <taxon>Arionoidea</taxon>
        <taxon>Arionidae</taxon>
        <taxon>Arion</taxon>
    </lineage>
</organism>
<evidence type="ECO:0000256" key="3">
    <source>
        <dbReference type="ARBA" id="ARBA00022729"/>
    </source>
</evidence>
<protein>
    <submittedName>
        <fullName evidence="5">Uncharacterized protein</fullName>
    </submittedName>
</protein>
<reference evidence="5" key="1">
    <citation type="submission" date="2014-12" db="EMBL/GenBank/DDBJ databases">
        <title>Insight into the proteome of Arion vulgaris.</title>
        <authorList>
            <person name="Aradska J."/>
            <person name="Bulat T."/>
            <person name="Smidak R."/>
            <person name="Sarate P."/>
            <person name="Gangsoo J."/>
            <person name="Sialana F."/>
            <person name="Bilban M."/>
            <person name="Lubec G."/>
        </authorList>
    </citation>
    <scope>NUCLEOTIDE SEQUENCE</scope>
    <source>
        <tissue evidence="5">Skin</tissue>
    </source>
</reference>
<dbReference type="Pfam" id="PF06377">
    <property type="entry name" value="Adipokin_hormo"/>
    <property type="match status" value="1"/>
</dbReference>
<dbReference type="GO" id="GO:0005576">
    <property type="term" value="C:extracellular region"/>
    <property type="evidence" value="ECO:0007669"/>
    <property type="project" value="UniProtKB-SubCell"/>
</dbReference>
<evidence type="ECO:0000256" key="4">
    <source>
        <dbReference type="SAM" id="SignalP"/>
    </source>
</evidence>